<name>A0A931IUH3_9BURK</name>
<accession>A0A931IUH3</accession>
<dbReference type="AlphaFoldDB" id="A0A931IUH3"/>
<keyword evidence="3" id="KW-1185">Reference proteome</keyword>
<proteinExistence type="predicted"/>
<dbReference type="EMBL" id="JAEDAL010000002">
    <property type="protein sequence ID" value="MBH9552384.1"/>
    <property type="molecule type" value="Genomic_DNA"/>
</dbReference>
<evidence type="ECO:0000313" key="2">
    <source>
        <dbReference type="EMBL" id="MBH9552384.1"/>
    </source>
</evidence>
<evidence type="ECO:0000313" key="3">
    <source>
        <dbReference type="Proteomes" id="UP000620139"/>
    </source>
</evidence>
<feature type="chain" id="PRO_5037000352" evidence="1">
    <location>
        <begin position="25"/>
        <end position="144"/>
    </location>
</feature>
<organism evidence="2 3">
    <name type="scientific">Inhella gelatinilytica</name>
    <dbReference type="NCBI Taxonomy" id="2795030"/>
    <lineage>
        <taxon>Bacteria</taxon>
        <taxon>Pseudomonadati</taxon>
        <taxon>Pseudomonadota</taxon>
        <taxon>Betaproteobacteria</taxon>
        <taxon>Burkholderiales</taxon>
        <taxon>Sphaerotilaceae</taxon>
        <taxon>Inhella</taxon>
    </lineage>
</organism>
<protein>
    <submittedName>
        <fullName evidence="2">Uncharacterized protein</fullName>
    </submittedName>
</protein>
<dbReference type="Proteomes" id="UP000620139">
    <property type="component" value="Unassembled WGS sequence"/>
</dbReference>
<comment type="caution">
    <text evidence="2">The sequence shown here is derived from an EMBL/GenBank/DDBJ whole genome shotgun (WGS) entry which is preliminary data.</text>
</comment>
<reference evidence="2" key="1">
    <citation type="submission" date="2020-12" db="EMBL/GenBank/DDBJ databases">
        <title>The genome sequence of Inhella sp. 4Y17.</title>
        <authorList>
            <person name="Liu Y."/>
        </authorList>
    </citation>
    <scope>NUCLEOTIDE SEQUENCE</scope>
    <source>
        <strain evidence="2">4Y10</strain>
    </source>
</reference>
<keyword evidence="1" id="KW-0732">Signal</keyword>
<feature type="signal peptide" evidence="1">
    <location>
        <begin position="1"/>
        <end position="24"/>
    </location>
</feature>
<gene>
    <name evidence="2" type="ORF">I7X43_05910</name>
</gene>
<dbReference type="RefSeq" id="WP_198099999.1">
    <property type="nucleotide sequence ID" value="NZ_JAEDAL010000002.1"/>
</dbReference>
<sequence>MKNTFFAIAAATAVGFFAPAVAQAQESPAAPAPMQTKVLTLQFEVHNLTGGVCTETTIRNVRVPDLWPEGISLHYSTELKAGKSVGQRQVSIKYGEDKGDPSQKEQLRRNLRLVVNHLTHHTDKWKCEGDFWLQAEVRPVPVAP</sequence>
<evidence type="ECO:0000256" key="1">
    <source>
        <dbReference type="SAM" id="SignalP"/>
    </source>
</evidence>